<dbReference type="PANTHER" id="PTHR45138:SF9">
    <property type="entry name" value="DIGUANYLATE CYCLASE DGCM-RELATED"/>
    <property type="match status" value="1"/>
</dbReference>
<organism evidence="5 6">
    <name type="scientific">Vibrio vulnificus (strain CMCP6)</name>
    <dbReference type="NCBI Taxonomy" id="216895"/>
    <lineage>
        <taxon>Bacteria</taxon>
        <taxon>Pseudomonadati</taxon>
        <taxon>Pseudomonadota</taxon>
        <taxon>Gammaproteobacteria</taxon>
        <taxon>Vibrionales</taxon>
        <taxon>Vibrionaceae</taxon>
        <taxon>Vibrio</taxon>
    </lineage>
</organism>
<dbReference type="InterPro" id="IPR029787">
    <property type="entry name" value="Nucleotide_cyclase"/>
</dbReference>
<feature type="transmembrane region" description="Helical" evidence="3">
    <location>
        <begin position="350"/>
        <end position="372"/>
    </location>
</feature>
<comment type="catalytic activity">
    <reaction evidence="2">
        <text>2 GTP = 3',3'-c-di-GMP + 2 diphosphate</text>
        <dbReference type="Rhea" id="RHEA:24898"/>
        <dbReference type="ChEBI" id="CHEBI:33019"/>
        <dbReference type="ChEBI" id="CHEBI:37565"/>
        <dbReference type="ChEBI" id="CHEBI:58805"/>
        <dbReference type="EC" id="2.7.7.65"/>
    </reaction>
</comment>
<dbReference type="SUPFAM" id="SSF55073">
    <property type="entry name" value="Nucleotide cyclase"/>
    <property type="match status" value="1"/>
</dbReference>
<reference evidence="5 6" key="3">
    <citation type="journal article" date="2011" name="Mol. Syst. Biol.">
        <title>Integrative genome-scale metabolic analysis of Vibrio vulnificus for drug targeting and discovery.</title>
        <authorList>
            <person name="Kim H.U."/>
            <person name="Kim S.Y."/>
            <person name="Jeong H."/>
            <person name="Kim T.Y."/>
            <person name="Kim J.J."/>
            <person name="Choy H.E."/>
            <person name="Yi K.Y."/>
            <person name="Rhee J.H."/>
            <person name="Lee S.Y."/>
        </authorList>
    </citation>
    <scope>NUCLEOTIDE SEQUENCE [LARGE SCALE GENOMIC DNA]</scope>
    <source>
        <strain evidence="5 6">CMCP6</strain>
    </source>
</reference>
<reference evidence="5 6" key="2">
    <citation type="journal article" date="2003" name="Infect. Immun.">
        <title>Characterization and pathogenic significance of Vibrio vulnificus antigens preferentially expressed in septicemic patients.</title>
        <authorList>
            <person name="Kim Y.R."/>
            <person name="Lee S.E."/>
            <person name="Kim C.M."/>
            <person name="Kim S.Y."/>
            <person name="Shin E.K."/>
            <person name="Shin D.H."/>
            <person name="Chung S.S."/>
            <person name="Choy H.E."/>
            <person name="Progulske-Fox A."/>
            <person name="Hillman J.D."/>
            <person name="Handfield M."/>
            <person name="Rhee J.H."/>
        </authorList>
    </citation>
    <scope>NUCLEOTIDE SEQUENCE [LARGE SCALE GENOMIC DNA]</scope>
    <source>
        <strain evidence="5 6">CMCP6</strain>
    </source>
</reference>
<dbReference type="InterPro" id="IPR050469">
    <property type="entry name" value="Diguanylate_Cyclase"/>
</dbReference>
<dbReference type="CDD" id="cd01949">
    <property type="entry name" value="GGDEF"/>
    <property type="match status" value="1"/>
</dbReference>
<dbReference type="Pfam" id="PF07695">
    <property type="entry name" value="7TMR-DISM_7TM"/>
    <property type="match status" value="1"/>
</dbReference>
<dbReference type="GO" id="GO:0043709">
    <property type="term" value="P:cell adhesion involved in single-species biofilm formation"/>
    <property type="evidence" value="ECO:0007669"/>
    <property type="project" value="TreeGrafter"/>
</dbReference>
<sequence>MTFLWIEMLLRYLGLFFCLCFSTVSAAKEMAAVELQAIQWFQGPLNTSQPTPLWVSQSLTPVEAFSLTGGDHVSLLNFDVNKLGLYVIDFRNSTLIGRYQHYLYDANNQLVASSRGGIDSLESAHFFLRHGQEVQLAPGRYSLVTAQRSQFNIAPPTTFVMEKSLYLEDIRVGNAITLTGIGILLSLFFYYLVLSIARKNLVDFSYAMFILGNLLFNSTSLLVAHHLLGIQWFGGASWPILCSNMAYLVFVMQLLEVKSNETPMVYYVGCGLLVLFAMFFSASFFLPNWQNEFNRHAVGLFISFGMFAGIRMIFKGSKVARWYVLANLGFFVLAAVAISQEQIAGLQTIYMSHIGLIAVVVEVMLLSCVVAYQMTRVEEERNAALVHAQQMLELASTDTLTGLPNRYALENRLPKTNKNEAFIYLDLDGLKICNDQYGHDMGDKLLLVFSEKMRKMLPSNCELFRISGDEFGVILPNSHLQELVDMVHFIDKQLREEVALFVGVSFGVAYFKDHKNYRKTIEEADHNMYLYKRNKQSHAT</sequence>
<keyword evidence="3" id="KW-0472">Membrane</keyword>
<feature type="transmembrane region" description="Helical" evidence="3">
    <location>
        <begin position="206"/>
        <end position="224"/>
    </location>
</feature>
<dbReference type="InterPro" id="IPR011623">
    <property type="entry name" value="7TMR_DISM_rcpt_extracell_dom1"/>
</dbReference>
<dbReference type="GO" id="GO:0052621">
    <property type="term" value="F:diguanylate cyclase activity"/>
    <property type="evidence" value="ECO:0007669"/>
    <property type="project" value="UniProtKB-EC"/>
</dbReference>
<evidence type="ECO:0000313" key="5">
    <source>
        <dbReference type="EMBL" id="AAO10148.2"/>
    </source>
</evidence>
<dbReference type="EMBL" id="AE016795">
    <property type="protein sequence ID" value="AAO10148.2"/>
    <property type="molecule type" value="Genomic_DNA"/>
</dbReference>
<accession>A0A3Q0L483</accession>
<name>A0A3Q0L483_VIBVU</name>
<feature type="transmembrane region" description="Helical" evidence="3">
    <location>
        <begin position="230"/>
        <end position="252"/>
    </location>
</feature>
<dbReference type="Proteomes" id="UP000002275">
    <property type="component" value="Chromosome I"/>
</dbReference>
<dbReference type="KEGG" id="vvu:VV1_1733"/>
<dbReference type="GO" id="GO:0005886">
    <property type="term" value="C:plasma membrane"/>
    <property type="evidence" value="ECO:0007669"/>
    <property type="project" value="TreeGrafter"/>
</dbReference>
<dbReference type="InterPro" id="IPR043128">
    <property type="entry name" value="Rev_trsase/Diguanyl_cyclase"/>
</dbReference>
<evidence type="ECO:0000256" key="1">
    <source>
        <dbReference type="ARBA" id="ARBA00012528"/>
    </source>
</evidence>
<feature type="transmembrane region" description="Helical" evidence="3">
    <location>
        <begin position="172"/>
        <end position="194"/>
    </location>
</feature>
<feature type="transmembrane region" description="Helical" evidence="3">
    <location>
        <begin position="321"/>
        <end position="338"/>
    </location>
</feature>
<dbReference type="EC" id="2.7.7.65" evidence="1"/>
<gene>
    <name evidence="5" type="ordered locus">VV1_1733</name>
</gene>
<keyword evidence="3" id="KW-0812">Transmembrane</keyword>
<feature type="domain" description="GGDEF" evidence="4">
    <location>
        <begin position="418"/>
        <end position="540"/>
    </location>
</feature>
<proteinExistence type="predicted"/>
<keyword evidence="3" id="KW-1133">Transmembrane helix</keyword>
<evidence type="ECO:0000256" key="2">
    <source>
        <dbReference type="ARBA" id="ARBA00034247"/>
    </source>
</evidence>
<feature type="transmembrane region" description="Helical" evidence="3">
    <location>
        <begin position="297"/>
        <end position="314"/>
    </location>
</feature>
<feature type="transmembrane region" description="Helical" evidence="3">
    <location>
        <begin position="264"/>
        <end position="285"/>
    </location>
</feature>
<evidence type="ECO:0000313" key="6">
    <source>
        <dbReference type="Proteomes" id="UP000002275"/>
    </source>
</evidence>
<dbReference type="NCBIfam" id="TIGR00254">
    <property type="entry name" value="GGDEF"/>
    <property type="match status" value="1"/>
</dbReference>
<dbReference type="GO" id="GO:1902201">
    <property type="term" value="P:negative regulation of bacterial-type flagellum-dependent cell motility"/>
    <property type="evidence" value="ECO:0007669"/>
    <property type="project" value="TreeGrafter"/>
</dbReference>
<protein>
    <recommendedName>
        <fullName evidence="1">diguanylate cyclase</fullName>
        <ecNumber evidence="1">2.7.7.65</ecNumber>
    </recommendedName>
</protein>
<dbReference type="PANTHER" id="PTHR45138">
    <property type="entry name" value="REGULATORY COMPONENTS OF SENSORY TRANSDUCTION SYSTEM"/>
    <property type="match status" value="1"/>
</dbReference>
<dbReference type="Gene3D" id="3.30.70.270">
    <property type="match status" value="1"/>
</dbReference>
<dbReference type="InterPro" id="IPR000160">
    <property type="entry name" value="GGDEF_dom"/>
</dbReference>
<dbReference type="Pfam" id="PF00990">
    <property type="entry name" value="GGDEF"/>
    <property type="match status" value="1"/>
</dbReference>
<dbReference type="PROSITE" id="PS50887">
    <property type="entry name" value="GGDEF"/>
    <property type="match status" value="1"/>
</dbReference>
<reference evidence="6" key="1">
    <citation type="submission" date="2002-12" db="EMBL/GenBank/DDBJ databases">
        <title>Complete genome sequence of Vibrio vulnificus CMCP6.</title>
        <authorList>
            <person name="Rhee J.H."/>
            <person name="Kim S.Y."/>
            <person name="Chung S.S."/>
            <person name="Kim J.J."/>
            <person name="Moon Y.H."/>
            <person name="Jeong H."/>
            <person name="Choy H.E."/>
        </authorList>
    </citation>
    <scope>NUCLEOTIDE SEQUENCE [LARGE SCALE GENOMIC DNA]</scope>
    <source>
        <strain evidence="6">CMCP6</strain>
    </source>
</reference>
<evidence type="ECO:0000259" key="4">
    <source>
        <dbReference type="PROSITE" id="PS50887"/>
    </source>
</evidence>
<evidence type="ECO:0000256" key="3">
    <source>
        <dbReference type="SAM" id="Phobius"/>
    </source>
</evidence>
<dbReference type="SMART" id="SM00267">
    <property type="entry name" value="GGDEF"/>
    <property type="match status" value="1"/>
</dbReference>
<dbReference type="AlphaFoldDB" id="A0A3Q0L483"/>